<reference evidence="1" key="1">
    <citation type="submission" date="2023-06" db="EMBL/GenBank/DDBJ databases">
        <authorList>
            <person name="Kurt Z."/>
        </authorList>
    </citation>
    <scope>NUCLEOTIDE SEQUENCE</scope>
</reference>
<gene>
    <name evidence="1" type="ORF">HINF_LOCUS45671</name>
    <name evidence="2" type="ORF">HINF_LOCUS45674</name>
    <name evidence="3" type="ORF">HINF_LOCUS76562</name>
    <name evidence="4" type="ORF">HINF_LOCUS76565</name>
</gene>
<accession>A0AA86QLE1</accession>
<evidence type="ECO:0000313" key="4">
    <source>
        <dbReference type="EMBL" id="CAL6111693.1"/>
    </source>
</evidence>
<evidence type="ECO:0000313" key="5">
    <source>
        <dbReference type="Proteomes" id="UP001642409"/>
    </source>
</evidence>
<dbReference type="EMBL" id="CAXDID020000716">
    <property type="protein sequence ID" value="CAL6111693.1"/>
    <property type="molecule type" value="Genomic_DNA"/>
</dbReference>
<evidence type="ECO:0000313" key="1">
    <source>
        <dbReference type="EMBL" id="CAI9958026.1"/>
    </source>
</evidence>
<dbReference type="EMBL" id="CATOUU010000900">
    <property type="protein sequence ID" value="CAI9958026.1"/>
    <property type="molecule type" value="Genomic_DNA"/>
</dbReference>
<organism evidence="1">
    <name type="scientific">Hexamita inflata</name>
    <dbReference type="NCBI Taxonomy" id="28002"/>
    <lineage>
        <taxon>Eukaryota</taxon>
        <taxon>Metamonada</taxon>
        <taxon>Diplomonadida</taxon>
        <taxon>Hexamitidae</taxon>
        <taxon>Hexamitinae</taxon>
        <taxon>Hexamita</taxon>
    </lineage>
</organism>
<protein>
    <submittedName>
        <fullName evidence="3">Hypothetical_protein</fullName>
    </submittedName>
</protein>
<keyword evidence="5" id="KW-1185">Reference proteome</keyword>
<evidence type="ECO:0000313" key="3">
    <source>
        <dbReference type="EMBL" id="CAL6111690.1"/>
    </source>
</evidence>
<name>A0AA86QLE1_9EUKA</name>
<dbReference type="AlphaFoldDB" id="A0AA86QLE1"/>
<proteinExistence type="predicted"/>
<reference evidence="3 5" key="2">
    <citation type="submission" date="2024-07" db="EMBL/GenBank/DDBJ databases">
        <authorList>
            <person name="Akdeniz Z."/>
        </authorList>
    </citation>
    <scope>NUCLEOTIDE SEQUENCE [LARGE SCALE GENOMIC DNA]</scope>
</reference>
<sequence>MQNNLFHLPELKPQSSPNKNILYYKYIKPCSLKQKQTKIKVKEALKNEFLFTYVPQSQAAREIIYRYQNLAVMDEPSVKQQSPFKHPLLSSTREVQLHSIDEAPQNASMCSSDFAEIYKCAK</sequence>
<dbReference type="EMBL" id="CAXDID020000716">
    <property type="protein sequence ID" value="CAL6111690.1"/>
    <property type="molecule type" value="Genomic_DNA"/>
</dbReference>
<evidence type="ECO:0000313" key="2">
    <source>
        <dbReference type="EMBL" id="CAI9958029.1"/>
    </source>
</evidence>
<comment type="caution">
    <text evidence="1">The sequence shown here is derived from an EMBL/GenBank/DDBJ whole genome shotgun (WGS) entry which is preliminary data.</text>
</comment>
<dbReference type="EMBL" id="CATOUU010000900">
    <property type="protein sequence ID" value="CAI9958029.1"/>
    <property type="molecule type" value="Genomic_DNA"/>
</dbReference>
<dbReference type="Proteomes" id="UP001642409">
    <property type="component" value="Unassembled WGS sequence"/>
</dbReference>